<proteinExistence type="predicted"/>
<reference evidence="3" key="1">
    <citation type="submission" date="2023-06" db="EMBL/GenBank/DDBJ databases">
        <title>Genomic analysis of the entomopathogenic nematode Steinernema hermaphroditum.</title>
        <authorList>
            <person name="Schwarz E.M."/>
            <person name="Heppert J.K."/>
            <person name="Baniya A."/>
            <person name="Schwartz H.T."/>
            <person name="Tan C.-H."/>
            <person name="Antoshechkin I."/>
            <person name="Sternberg P.W."/>
            <person name="Goodrich-Blair H."/>
            <person name="Dillman A.R."/>
        </authorList>
    </citation>
    <scope>NUCLEOTIDE SEQUENCE</scope>
    <source>
        <strain evidence="3">PS9179</strain>
        <tissue evidence="3">Whole animal</tissue>
    </source>
</reference>
<keyword evidence="2" id="KW-1133">Transmembrane helix</keyword>
<gene>
    <name evidence="3" type="ORF">QR680_003625</name>
</gene>
<keyword evidence="2" id="KW-0812">Transmembrane</keyword>
<dbReference type="EMBL" id="JAUCMV010000003">
    <property type="protein sequence ID" value="KAK0407836.1"/>
    <property type="molecule type" value="Genomic_DNA"/>
</dbReference>
<name>A0AA39LRV2_9BILA</name>
<keyword evidence="2" id="KW-0472">Membrane</keyword>
<feature type="transmembrane region" description="Helical" evidence="2">
    <location>
        <begin position="6"/>
        <end position="28"/>
    </location>
</feature>
<dbReference type="Proteomes" id="UP001175271">
    <property type="component" value="Unassembled WGS sequence"/>
</dbReference>
<comment type="caution">
    <text evidence="3">The sequence shown here is derived from an EMBL/GenBank/DDBJ whole genome shotgun (WGS) entry which is preliminary data.</text>
</comment>
<evidence type="ECO:0000313" key="4">
    <source>
        <dbReference type="Proteomes" id="UP001175271"/>
    </source>
</evidence>
<feature type="region of interest" description="Disordered" evidence="1">
    <location>
        <begin position="213"/>
        <end position="232"/>
    </location>
</feature>
<organism evidence="3 4">
    <name type="scientific">Steinernema hermaphroditum</name>
    <dbReference type="NCBI Taxonomy" id="289476"/>
    <lineage>
        <taxon>Eukaryota</taxon>
        <taxon>Metazoa</taxon>
        <taxon>Ecdysozoa</taxon>
        <taxon>Nematoda</taxon>
        <taxon>Chromadorea</taxon>
        <taxon>Rhabditida</taxon>
        <taxon>Tylenchina</taxon>
        <taxon>Panagrolaimomorpha</taxon>
        <taxon>Strongyloidoidea</taxon>
        <taxon>Steinernematidae</taxon>
        <taxon>Steinernema</taxon>
    </lineage>
</organism>
<evidence type="ECO:0000256" key="2">
    <source>
        <dbReference type="SAM" id="Phobius"/>
    </source>
</evidence>
<protein>
    <submittedName>
        <fullName evidence="3">Uncharacterized protein</fullName>
    </submittedName>
</protein>
<dbReference type="AlphaFoldDB" id="A0AA39LRV2"/>
<evidence type="ECO:0000256" key="1">
    <source>
        <dbReference type="SAM" id="MobiDB-lite"/>
    </source>
</evidence>
<accession>A0AA39LRV2</accession>
<sequence>MKSNENTAFVLTIFVNGAVTLAIGRLLYAQFIYKDTSKPYDETVYLDKTHMFHSRHMDNYNYHLREWLLNKDNSERVGPPSEASKRLFDIIEEHETFLKTFSENDDKDYRNDLALYKVHFAYTQNKTHSKVLEAVNRYVNSINIDRTICWEKFLADFIDRRLNNALSKVHTCVDGYDKKVDQLKASVSESFNEEIAVSAALFPAIVQDKGTPMEEQVSAPSGHSTLKKVKSL</sequence>
<keyword evidence="4" id="KW-1185">Reference proteome</keyword>
<evidence type="ECO:0000313" key="3">
    <source>
        <dbReference type="EMBL" id="KAK0407836.1"/>
    </source>
</evidence>